<proteinExistence type="predicted"/>
<dbReference type="EMBL" id="JWZT01000486">
    <property type="protein sequence ID" value="KII74236.1"/>
    <property type="molecule type" value="Genomic_DNA"/>
</dbReference>
<organism evidence="1 2">
    <name type="scientific">Thelohanellus kitauei</name>
    <name type="common">Myxosporean</name>
    <dbReference type="NCBI Taxonomy" id="669202"/>
    <lineage>
        <taxon>Eukaryota</taxon>
        <taxon>Metazoa</taxon>
        <taxon>Cnidaria</taxon>
        <taxon>Myxozoa</taxon>
        <taxon>Myxosporea</taxon>
        <taxon>Bivalvulida</taxon>
        <taxon>Platysporina</taxon>
        <taxon>Myxobolidae</taxon>
        <taxon>Thelohanellus</taxon>
    </lineage>
</organism>
<dbReference type="AlphaFoldDB" id="A0A0C2N3K1"/>
<sequence>MSLPLIVDLLGPIDHSCVMKGYYMGLLEIGLRAAMSYACSSVKPKSYVYCPPGEPDLCLLTAEFLWRLLQSLWLSVMDVHKSDMTRTDAMSPYSMILVFRRQDKSNLLKIVNHICDQRL</sequence>
<name>A0A0C2N3K1_THEKT</name>
<evidence type="ECO:0000313" key="2">
    <source>
        <dbReference type="Proteomes" id="UP000031668"/>
    </source>
</evidence>
<accession>A0A0C2N3K1</accession>
<gene>
    <name evidence="1" type="ORF">RF11_07169</name>
</gene>
<dbReference type="Proteomes" id="UP000031668">
    <property type="component" value="Unassembled WGS sequence"/>
</dbReference>
<reference evidence="1 2" key="1">
    <citation type="journal article" date="2014" name="Genome Biol. Evol.">
        <title>The genome of the myxosporean Thelohanellus kitauei shows adaptations to nutrient acquisition within its fish host.</title>
        <authorList>
            <person name="Yang Y."/>
            <person name="Xiong J."/>
            <person name="Zhou Z."/>
            <person name="Huo F."/>
            <person name="Miao W."/>
            <person name="Ran C."/>
            <person name="Liu Y."/>
            <person name="Zhang J."/>
            <person name="Feng J."/>
            <person name="Wang M."/>
            <person name="Wang M."/>
            <person name="Wang L."/>
            <person name="Yao B."/>
        </authorList>
    </citation>
    <scope>NUCLEOTIDE SEQUENCE [LARGE SCALE GENOMIC DNA]</scope>
    <source>
        <strain evidence="1">Wuqing</strain>
    </source>
</reference>
<evidence type="ECO:0000313" key="1">
    <source>
        <dbReference type="EMBL" id="KII74236.1"/>
    </source>
</evidence>
<protein>
    <submittedName>
        <fullName evidence="1">Uncharacterized protein</fullName>
    </submittedName>
</protein>
<comment type="caution">
    <text evidence="1">The sequence shown here is derived from an EMBL/GenBank/DDBJ whole genome shotgun (WGS) entry which is preliminary data.</text>
</comment>
<keyword evidence="2" id="KW-1185">Reference proteome</keyword>